<feature type="compositionally biased region" description="Basic and acidic residues" evidence="1">
    <location>
        <begin position="17"/>
        <end position="32"/>
    </location>
</feature>
<feature type="compositionally biased region" description="Low complexity" evidence="1">
    <location>
        <begin position="301"/>
        <end position="314"/>
    </location>
</feature>
<proteinExistence type="predicted"/>
<dbReference type="AlphaFoldDB" id="A0A8D8J751"/>
<name>A0A8D8J751_CULPI</name>
<protein>
    <submittedName>
        <fullName evidence="2">(northern house mosquito) hypothetical protein</fullName>
    </submittedName>
</protein>
<reference evidence="2" key="1">
    <citation type="submission" date="2021-05" db="EMBL/GenBank/DDBJ databases">
        <authorList>
            <person name="Alioto T."/>
            <person name="Alioto T."/>
            <person name="Gomez Garrido J."/>
        </authorList>
    </citation>
    <scope>NUCLEOTIDE SEQUENCE</scope>
</reference>
<accession>A0A8D8J751</accession>
<evidence type="ECO:0000313" key="2">
    <source>
        <dbReference type="EMBL" id="CAG6567555.1"/>
    </source>
</evidence>
<sequence length="327" mass="36169">MPRQFKPLRVVQNDPPFADRSRSPLQSPDERPIPTGISHSRNRNAPLHDPVADHQLRSVRTRLANAAGQRLAALSDGTTQLDQGYSGTESAGCHDGRCVPISRLLALDERVLPAVLLALRRHQSVQTFRTAEPAVVQPDRCVHQSVTFHRVPVDLHAGARVRDHRDPDPHLARSAASDRNAKLRQNFARHRRQKVHLDPRLSVVPGQRVDAVQAGEPRCQLLHQDLHVPDRVPAVLHRLPVAHSLRSGRGTLRQLLRRSRSFLRAQRRHDEAHQEAAVRSGVLLQRGVGQRNRRAPAVLLQPPDAAVQDDAAVAGGHPAEPDAGADD</sequence>
<dbReference type="EMBL" id="HBUE01172765">
    <property type="protein sequence ID" value="CAG6516056.1"/>
    <property type="molecule type" value="Transcribed_RNA"/>
</dbReference>
<feature type="region of interest" description="Disordered" evidence="1">
    <location>
        <begin position="299"/>
        <end position="327"/>
    </location>
</feature>
<dbReference type="EMBL" id="HBUE01059664">
    <property type="protein sequence ID" value="CAG6468045.1"/>
    <property type="molecule type" value="Transcribed_RNA"/>
</dbReference>
<evidence type="ECO:0000256" key="1">
    <source>
        <dbReference type="SAM" id="MobiDB-lite"/>
    </source>
</evidence>
<dbReference type="EMBL" id="HBUE01278221">
    <property type="protein sequence ID" value="CAG6567555.1"/>
    <property type="molecule type" value="Transcribed_RNA"/>
</dbReference>
<feature type="region of interest" description="Disordered" evidence="1">
    <location>
        <begin position="1"/>
        <end position="50"/>
    </location>
</feature>
<organism evidence="2">
    <name type="scientific">Culex pipiens</name>
    <name type="common">House mosquito</name>
    <dbReference type="NCBI Taxonomy" id="7175"/>
    <lineage>
        <taxon>Eukaryota</taxon>
        <taxon>Metazoa</taxon>
        <taxon>Ecdysozoa</taxon>
        <taxon>Arthropoda</taxon>
        <taxon>Hexapoda</taxon>
        <taxon>Insecta</taxon>
        <taxon>Pterygota</taxon>
        <taxon>Neoptera</taxon>
        <taxon>Endopterygota</taxon>
        <taxon>Diptera</taxon>
        <taxon>Nematocera</taxon>
        <taxon>Culicoidea</taxon>
        <taxon>Culicidae</taxon>
        <taxon>Culicinae</taxon>
        <taxon>Culicini</taxon>
        <taxon>Culex</taxon>
        <taxon>Culex</taxon>
    </lineage>
</organism>